<evidence type="ECO:0000313" key="7">
    <source>
        <dbReference type="Proteomes" id="UP000321638"/>
    </source>
</evidence>
<dbReference type="InterPro" id="IPR008920">
    <property type="entry name" value="TF_FadR/GntR_C"/>
</dbReference>
<protein>
    <submittedName>
        <fullName evidence="6">GntR family transcriptional regulator</fullName>
    </submittedName>
</protein>
<dbReference type="SMART" id="SM00895">
    <property type="entry name" value="FCD"/>
    <property type="match status" value="1"/>
</dbReference>
<dbReference type="GO" id="GO:0003700">
    <property type="term" value="F:DNA-binding transcription factor activity"/>
    <property type="evidence" value="ECO:0007669"/>
    <property type="project" value="InterPro"/>
</dbReference>
<evidence type="ECO:0000313" key="6">
    <source>
        <dbReference type="EMBL" id="TXL76411.1"/>
    </source>
</evidence>
<dbReference type="AlphaFoldDB" id="A0A5C8PNZ3"/>
<organism evidence="6 7">
    <name type="scientific">Vineibacter terrae</name>
    <dbReference type="NCBI Taxonomy" id="2586908"/>
    <lineage>
        <taxon>Bacteria</taxon>
        <taxon>Pseudomonadati</taxon>
        <taxon>Pseudomonadota</taxon>
        <taxon>Alphaproteobacteria</taxon>
        <taxon>Hyphomicrobiales</taxon>
        <taxon>Vineibacter</taxon>
    </lineage>
</organism>
<dbReference type="OrthoDB" id="9812290at2"/>
<proteinExistence type="predicted"/>
<dbReference type="SUPFAM" id="SSF46785">
    <property type="entry name" value="Winged helix' DNA-binding domain"/>
    <property type="match status" value="1"/>
</dbReference>
<comment type="caution">
    <text evidence="6">The sequence shown here is derived from an EMBL/GenBank/DDBJ whole genome shotgun (WGS) entry which is preliminary data.</text>
</comment>
<keyword evidence="7" id="KW-1185">Reference proteome</keyword>
<sequence length="228" mass="25390">MIRADIIAGRHPAGGHLREEQLAEAIGVSRTPVREALRRLAAEGLIKFVPNHGAFVNSWSADDLRKIFDLRALLESTAAGQAAPRMTPQAIDRLRELAAGMVELADHRAEGYLERISDLNRAFHDIIMKTADNERLSGSVVRTIEFPIVHRTFQRYRPADLRRSLNHHWELIDAFEARDAEWASAVMRAHVLAAKHVMLSRSPSAGEGDAAAAPRPPARRVKRPTGRL</sequence>
<dbReference type="Gene3D" id="1.10.10.10">
    <property type="entry name" value="Winged helix-like DNA-binding domain superfamily/Winged helix DNA-binding domain"/>
    <property type="match status" value="1"/>
</dbReference>
<evidence type="ECO:0000259" key="5">
    <source>
        <dbReference type="PROSITE" id="PS50949"/>
    </source>
</evidence>
<keyword evidence="3" id="KW-0804">Transcription</keyword>
<feature type="region of interest" description="Disordered" evidence="4">
    <location>
        <begin position="203"/>
        <end position="228"/>
    </location>
</feature>
<dbReference type="Gene3D" id="1.20.120.530">
    <property type="entry name" value="GntR ligand-binding domain-like"/>
    <property type="match status" value="1"/>
</dbReference>
<dbReference type="Pfam" id="PF07729">
    <property type="entry name" value="FCD"/>
    <property type="match status" value="1"/>
</dbReference>
<dbReference type="SMART" id="SM00345">
    <property type="entry name" value="HTH_GNTR"/>
    <property type="match status" value="1"/>
</dbReference>
<dbReference type="PRINTS" id="PR00035">
    <property type="entry name" value="HTHGNTR"/>
</dbReference>
<dbReference type="EMBL" id="VDUZ01000011">
    <property type="protein sequence ID" value="TXL76411.1"/>
    <property type="molecule type" value="Genomic_DNA"/>
</dbReference>
<dbReference type="InterPro" id="IPR000524">
    <property type="entry name" value="Tscrpt_reg_HTH_GntR"/>
</dbReference>
<feature type="compositionally biased region" description="Basic residues" evidence="4">
    <location>
        <begin position="217"/>
        <end position="228"/>
    </location>
</feature>
<evidence type="ECO:0000256" key="3">
    <source>
        <dbReference type="ARBA" id="ARBA00023163"/>
    </source>
</evidence>
<dbReference type="Proteomes" id="UP000321638">
    <property type="component" value="Unassembled WGS sequence"/>
</dbReference>
<evidence type="ECO:0000256" key="2">
    <source>
        <dbReference type="ARBA" id="ARBA00023125"/>
    </source>
</evidence>
<evidence type="ECO:0000256" key="4">
    <source>
        <dbReference type="SAM" id="MobiDB-lite"/>
    </source>
</evidence>
<gene>
    <name evidence="6" type="ORF">FHP25_12250</name>
</gene>
<dbReference type="PANTHER" id="PTHR43537">
    <property type="entry name" value="TRANSCRIPTIONAL REGULATOR, GNTR FAMILY"/>
    <property type="match status" value="1"/>
</dbReference>
<dbReference type="CDD" id="cd07377">
    <property type="entry name" value="WHTH_GntR"/>
    <property type="match status" value="1"/>
</dbReference>
<dbReference type="InterPro" id="IPR036390">
    <property type="entry name" value="WH_DNA-bd_sf"/>
</dbReference>
<accession>A0A5C8PNZ3</accession>
<feature type="domain" description="HTH gntR-type" evidence="5">
    <location>
        <begin position="1"/>
        <end position="59"/>
    </location>
</feature>
<dbReference type="PANTHER" id="PTHR43537:SF24">
    <property type="entry name" value="GLUCONATE OPERON TRANSCRIPTIONAL REPRESSOR"/>
    <property type="match status" value="1"/>
</dbReference>
<dbReference type="PROSITE" id="PS50949">
    <property type="entry name" value="HTH_GNTR"/>
    <property type="match status" value="1"/>
</dbReference>
<keyword evidence="2" id="KW-0238">DNA-binding</keyword>
<dbReference type="InterPro" id="IPR011711">
    <property type="entry name" value="GntR_C"/>
</dbReference>
<name>A0A5C8PNZ3_9HYPH</name>
<dbReference type="InterPro" id="IPR036388">
    <property type="entry name" value="WH-like_DNA-bd_sf"/>
</dbReference>
<keyword evidence="1" id="KW-0805">Transcription regulation</keyword>
<dbReference type="Pfam" id="PF00392">
    <property type="entry name" value="GntR"/>
    <property type="match status" value="1"/>
</dbReference>
<dbReference type="GO" id="GO:0003677">
    <property type="term" value="F:DNA binding"/>
    <property type="evidence" value="ECO:0007669"/>
    <property type="project" value="UniProtKB-KW"/>
</dbReference>
<dbReference type="SUPFAM" id="SSF48008">
    <property type="entry name" value="GntR ligand-binding domain-like"/>
    <property type="match status" value="1"/>
</dbReference>
<evidence type="ECO:0000256" key="1">
    <source>
        <dbReference type="ARBA" id="ARBA00023015"/>
    </source>
</evidence>
<reference evidence="6 7" key="1">
    <citation type="submission" date="2019-06" db="EMBL/GenBank/DDBJ databases">
        <title>New taxonomy in bacterial strain CC-CFT640, isolated from vineyard.</title>
        <authorList>
            <person name="Lin S.-Y."/>
            <person name="Tsai C.-F."/>
            <person name="Young C.-C."/>
        </authorList>
    </citation>
    <scope>NUCLEOTIDE SEQUENCE [LARGE SCALE GENOMIC DNA]</scope>
    <source>
        <strain evidence="6 7">CC-CFT640</strain>
    </source>
</reference>